<name>A0A0N1IQX8_PAPMA</name>
<dbReference type="Gene3D" id="3.15.10.30">
    <property type="entry name" value="Haemolymph juvenile hormone binding protein"/>
    <property type="match status" value="1"/>
</dbReference>
<accession>A0A0N1IQX8</accession>
<dbReference type="InParanoid" id="A0A0N1IQX8"/>
<dbReference type="EMBL" id="LADJ01062062">
    <property type="protein sequence ID" value="KPJ21629.1"/>
    <property type="molecule type" value="Genomic_DNA"/>
</dbReference>
<comment type="caution">
    <text evidence="1">The sequence shown here is derived from an EMBL/GenBank/DDBJ whole genome shotgun (WGS) entry which is preliminary data.</text>
</comment>
<keyword evidence="2" id="KW-1185">Reference proteome</keyword>
<sequence length="101" mass="10592">IYVVAKGLAKPIVKDNVEYLQADKIITKVKIGHGQIALEDSDSPAAATSAASFFNASPGVVLDILTPLIEETTAAVLKAFLNKILGSIPVKDILTDETNAS</sequence>
<organism evidence="1 2">
    <name type="scientific">Papilio machaon</name>
    <name type="common">Old World swallowtail butterfly</name>
    <dbReference type="NCBI Taxonomy" id="76193"/>
    <lineage>
        <taxon>Eukaryota</taxon>
        <taxon>Metazoa</taxon>
        <taxon>Ecdysozoa</taxon>
        <taxon>Arthropoda</taxon>
        <taxon>Hexapoda</taxon>
        <taxon>Insecta</taxon>
        <taxon>Pterygota</taxon>
        <taxon>Neoptera</taxon>
        <taxon>Endopterygota</taxon>
        <taxon>Lepidoptera</taxon>
        <taxon>Glossata</taxon>
        <taxon>Ditrysia</taxon>
        <taxon>Papilionoidea</taxon>
        <taxon>Papilionidae</taxon>
        <taxon>Papilioninae</taxon>
        <taxon>Papilio</taxon>
    </lineage>
</organism>
<dbReference type="InterPro" id="IPR038606">
    <property type="entry name" value="To_sf"/>
</dbReference>
<dbReference type="InterPro" id="IPR010562">
    <property type="entry name" value="Haemolymph_juvenile_hormone-bd"/>
</dbReference>
<dbReference type="Pfam" id="PF06585">
    <property type="entry name" value="JHBP"/>
    <property type="match status" value="1"/>
</dbReference>
<evidence type="ECO:0000313" key="2">
    <source>
        <dbReference type="Proteomes" id="UP000053240"/>
    </source>
</evidence>
<feature type="non-terminal residue" evidence="1">
    <location>
        <position position="1"/>
    </location>
</feature>
<evidence type="ECO:0000313" key="1">
    <source>
        <dbReference type="EMBL" id="KPJ21629.1"/>
    </source>
</evidence>
<proteinExistence type="predicted"/>
<protein>
    <submittedName>
        <fullName evidence="1">Uncharacterized protein</fullName>
    </submittedName>
</protein>
<reference evidence="1 2" key="1">
    <citation type="journal article" date="2015" name="Nat. Commun.">
        <title>Outbred genome sequencing and CRISPR/Cas9 gene editing in butterflies.</title>
        <authorList>
            <person name="Li X."/>
            <person name="Fan D."/>
            <person name="Zhang W."/>
            <person name="Liu G."/>
            <person name="Zhang L."/>
            <person name="Zhao L."/>
            <person name="Fang X."/>
            <person name="Chen L."/>
            <person name="Dong Y."/>
            <person name="Chen Y."/>
            <person name="Ding Y."/>
            <person name="Zhao R."/>
            <person name="Feng M."/>
            <person name="Zhu Y."/>
            <person name="Feng Y."/>
            <person name="Jiang X."/>
            <person name="Zhu D."/>
            <person name="Xiang H."/>
            <person name="Feng X."/>
            <person name="Li S."/>
            <person name="Wang J."/>
            <person name="Zhang G."/>
            <person name="Kronforst M.R."/>
            <person name="Wang W."/>
        </authorList>
    </citation>
    <scope>NUCLEOTIDE SEQUENCE [LARGE SCALE GENOMIC DNA]</scope>
    <source>
        <strain evidence="1">Ya'a_city_454_Pm</strain>
        <tissue evidence="1">Whole body</tissue>
    </source>
</reference>
<dbReference type="Proteomes" id="UP000053240">
    <property type="component" value="Unassembled WGS sequence"/>
</dbReference>
<dbReference type="AlphaFoldDB" id="A0A0N1IQX8"/>
<gene>
    <name evidence="1" type="ORF">RR48_00590</name>
</gene>